<dbReference type="PANTHER" id="PTHR34693">
    <property type="entry name" value="PROTEIN PAR32"/>
    <property type="match status" value="1"/>
</dbReference>
<dbReference type="InterPro" id="IPR022024">
    <property type="entry name" value="DUF3602"/>
</dbReference>
<dbReference type="PANTHER" id="PTHR34693:SF2">
    <property type="entry name" value="DUF3602 DOMAIN-CONTAINING PROTEIN"/>
    <property type="match status" value="1"/>
</dbReference>
<gene>
    <name evidence="2" type="ORF">FGG08_006815</name>
</gene>
<name>A0A9P8KX30_9PEZI</name>
<evidence type="ECO:0000313" key="3">
    <source>
        <dbReference type="Proteomes" id="UP000698800"/>
    </source>
</evidence>
<dbReference type="EMBL" id="JAGHQL010000216">
    <property type="protein sequence ID" value="KAH0536300.1"/>
    <property type="molecule type" value="Genomic_DNA"/>
</dbReference>
<organism evidence="2 3">
    <name type="scientific">Glutinoglossum americanum</name>
    <dbReference type="NCBI Taxonomy" id="1670608"/>
    <lineage>
        <taxon>Eukaryota</taxon>
        <taxon>Fungi</taxon>
        <taxon>Dikarya</taxon>
        <taxon>Ascomycota</taxon>
        <taxon>Pezizomycotina</taxon>
        <taxon>Geoglossomycetes</taxon>
        <taxon>Geoglossales</taxon>
        <taxon>Geoglossaceae</taxon>
        <taxon>Glutinoglossum</taxon>
    </lineage>
</organism>
<evidence type="ECO:0000313" key="2">
    <source>
        <dbReference type="EMBL" id="KAH0536300.1"/>
    </source>
</evidence>
<dbReference type="Proteomes" id="UP000698800">
    <property type="component" value="Unassembled WGS sequence"/>
</dbReference>
<keyword evidence="3" id="KW-1185">Reference proteome</keyword>
<dbReference type="Pfam" id="PF12223">
    <property type="entry name" value="DUF3602"/>
    <property type="match status" value="1"/>
</dbReference>
<feature type="compositionally biased region" description="Low complexity" evidence="1">
    <location>
        <begin position="33"/>
        <end position="65"/>
    </location>
</feature>
<evidence type="ECO:0000256" key="1">
    <source>
        <dbReference type="SAM" id="MobiDB-lite"/>
    </source>
</evidence>
<accession>A0A9P8KX30</accession>
<dbReference type="AlphaFoldDB" id="A0A9P8KX30"/>
<protein>
    <submittedName>
        <fullName evidence="2">Uncharacterized protein</fullName>
    </submittedName>
</protein>
<feature type="region of interest" description="Disordered" evidence="1">
    <location>
        <begin position="27"/>
        <end position="70"/>
    </location>
</feature>
<comment type="caution">
    <text evidence="2">The sequence shown here is derived from an EMBL/GenBank/DDBJ whole genome shotgun (WGS) entry which is preliminary data.</text>
</comment>
<dbReference type="InterPro" id="IPR053203">
    <property type="entry name" value="Cisplatin_resist-associated"/>
</dbReference>
<proteinExistence type="predicted"/>
<reference evidence="2" key="1">
    <citation type="submission" date="2021-03" db="EMBL/GenBank/DDBJ databases">
        <title>Comparative genomics and phylogenomic investigation of the class Geoglossomycetes provide insights into ecological specialization and systematics.</title>
        <authorList>
            <person name="Melie T."/>
            <person name="Pirro S."/>
            <person name="Miller A.N."/>
            <person name="Quandt A."/>
        </authorList>
    </citation>
    <scope>NUCLEOTIDE SEQUENCE</scope>
    <source>
        <strain evidence="2">GBOQ0MN5Z8</strain>
    </source>
</reference>
<dbReference type="OrthoDB" id="5424462at2759"/>
<feature type="region of interest" description="Disordered" evidence="1">
    <location>
        <begin position="86"/>
        <end position="147"/>
    </location>
</feature>
<sequence>MVDHPAGTLPSIHPTILVRAGRGGAGNYRLVEPSPSSPSSASSDRSSSTFSKISFKSSSSGIFASGRGGAGNMHFASERAMFHFDEELAHERRRPQTPAPIYHIGRGGAANFVAPSQRRDERNPRSSLDSDDSDRDGNSAGSENSTASGRWVLWHKIRGAFTPS</sequence>